<evidence type="ECO:0000256" key="1">
    <source>
        <dbReference type="ARBA" id="ARBA00008183"/>
    </source>
</evidence>
<dbReference type="HAMAP" id="MF_00142">
    <property type="entry name" value="CyaY"/>
    <property type="match status" value="1"/>
</dbReference>
<dbReference type="PANTHER" id="PTHR16821:SF2">
    <property type="entry name" value="FRATAXIN, MITOCHONDRIAL"/>
    <property type="match status" value="1"/>
</dbReference>
<keyword evidence="6" id="KW-1185">Reference proteome</keyword>
<evidence type="ECO:0000256" key="2">
    <source>
        <dbReference type="ARBA" id="ARBA00022723"/>
    </source>
</evidence>
<reference evidence="5" key="1">
    <citation type="submission" date="2021-11" db="EMBL/GenBank/DDBJ databases">
        <title>BS-T2-15 a new species belonging to the Comamonadaceae family isolated from the soil of a French oak forest.</title>
        <authorList>
            <person name="Mieszkin S."/>
            <person name="Alain K."/>
        </authorList>
    </citation>
    <scope>NUCLEOTIDE SEQUENCE</scope>
    <source>
        <strain evidence="5">BS-T2-15</strain>
    </source>
</reference>
<comment type="function">
    <text evidence="4">Involved in iron-sulfur (Fe-S) cluster assembly. May act as a regulator of Fe-S biogenesis.</text>
</comment>
<dbReference type="Proteomes" id="UP001139353">
    <property type="component" value="Unassembled WGS sequence"/>
</dbReference>
<comment type="similarity">
    <text evidence="1 4">Belongs to the frataxin family.</text>
</comment>
<dbReference type="RefSeq" id="WP_275685037.1">
    <property type="nucleotide sequence ID" value="NZ_JAJLJH010000011.1"/>
</dbReference>
<accession>A0A9X1YPQ2</accession>
<proteinExistence type="inferred from homology"/>
<dbReference type="AlphaFoldDB" id="A0A9X1YPQ2"/>
<dbReference type="Gene3D" id="3.30.920.10">
    <property type="entry name" value="Frataxin/CyaY"/>
    <property type="match status" value="1"/>
</dbReference>
<evidence type="ECO:0000313" key="5">
    <source>
        <dbReference type="EMBL" id="MCK9688990.1"/>
    </source>
</evidence>
<organism evidence="5 6">
    <name type="scientific">Scleromatobacter humisilvae</name>
    <dbReference type="NCBI Taxonomy" id="2897159"/>
    <lineage>
        <taxon>Bacteria</taxon>
        <taxon>Pseudomonadati</taxon>
        <taxon>Pseudomonadota</taxon>
        <taxon>Betaproteobacteria</taxon>
        <taxon>Burkholderiales</taxon>
        <taxon>Sphaerotilaceae</taxon>
        <taxon>Scleromatobacter</taxon>
    </lineage>
</organism>
<gene>
    <name evidence="4 5" type="primary">cyaY</name>
    <name evidence="5" type="ORF">LPC04_25025</name>
</gene>
<dbReference type="EMBL" id="JAJLJH010000011">
    <property type="protein sequence ID" value="MCK9688990.1"/>
    <property type="molecule type" value="Genomic_DNA"/>
</dbReference>
<keyword evidence="3 4" id="KW-0408">Iron</keyword>
<evidence type="ECO:0000313" key="6">
    <source>
        <dbReference type="Proteomes" id="UP001139353"/>
    </source>
</evidence>
<dbReference type="PROSITE" id="PS50810">
    <property type="entry name" value="FRATAXIN_2"/>
    <property type="match status" value="1"/>
</dbReference>
<sequence>MSTSTLQDTEYQAAAERVLAAIERQCDDWLQQGVIDIDTNRAGGLVELEFPDGSKIVVNKQPPLHEIWLAARNGGFHFKWVDAAWRDTRDGVDFFARLSDEASRQGGKPLQFVA</sequence>
<dbReference type="InterPro" id="IPR002908">
    <property type="entry name" value="Frataxin/CyaY"/>
</dbReference>
<dbReference type="GO" id="GO:0008198">
    <property type="term" value="F:ferrous iron binding"/>
    <property type="evidence" value="ECO:0007669"/>
    <property type="project" value="TreeGrafter"/>
</dbReference>
<name>A0A9X1YPQ2_9BURK</name>
<dbReference type="GO" id="GO:0005829">
    <property type="term" value="C:cytosol"/>
    <property type="evidence" value="ECO:0007669"/>
    <property type="project" value="TreeGrafter"/>
</dbReference>
<dbReference type="PANTHER" id="PTHR16821">
    <property type="entry name" value="FRATAXIN"/>
    <property type="match status" value="1"/>
</dbReference>
<dbReference type="PROSITE" id="PS01344">
    <property type="entry name" value="FRATAXIN_1"/>
    <property type="match status" value="1"/>
</dbReference>
<evidence type="ECO:0000256" key="3">
    <source>
        <dbReference type="ARBA" id="ARBA00023004"/>
    </source>
</evidence>
<dbReference type="InterPro" id="IPR047584">
    <property type="entry name" value="CyaY"/>
</dbReference>
<dbReference type="GO" id="GO:0016226">
    <property type="term" value="P:iron-sulfur cluster assembly"/>
    <property type="evidence" value="ECO:0007669"/>
    <property type="project" value="UniProtKB-UniRule"/>
</dbReference>
<dbReference type="GO" id="GO:0008199">
    <property type="term" value="F:ferric iron binding"/>
    <property type="evidence" value="ECO:0007669"/>
    <property type="project" value="InterPro"/>
</dbReference>
<keyword evidence="2 4" id="KW-0479">Metal-binding</keyword>
<dbReference type="SMART" id="SM01219">
    <property type="entry name" value="Frataxin_Cyay"/>
    <property type="match status" value="1"/>
</dbReference>
<dbReference type="NCBIfam" id="TIGR03421">
    <property type="entry name" value="FeS_CyaY"/>
    <property type="match status" value="1"/>
</dbReference>
<evidence type="ECO:0000256" key="4">
    <source>
        <dbReference type="HAMAP-Rule" id="MF_00142"/>
    </source>
</evidence>
<dbReference type="InterPro" id="IPR020895">
    <property type="entry name" value="Frataxin_CS"/>
</dbReference>
<comment type="caution">
    <text evidence="5">The sequence shown here is derived from an EMBL/GenBank/DDBJ whole genome shotgun (WGS) entry which is preliminary data.</text>
</comment>
<dbReference type="SUPFAM" id="SSF55387">
    <property type="entry name" value="Frataxin/Nqo15-like"/>
    <property type="match status" value="1"/>
</dbReference>
<protein>
    <recommendedName>
        <fullName evidence="4">Iron-sulfur cluster assembly protein CyaY</fullName>
    </recommendedName>
</protein>
<dbReference type="InterPro" id="IPR036524">
    <property type="entry name" value="Frataxin/CyaY_sf"/>
</dbReference>
<dbReference type="Pfam" id="PF01491">
    <property type="entry name" value="Frataxin_Cyay"/>
    <property type="match status" value="1"/>
</dbReference>